<accession>A0A7S4RUD9</accession>
<dbReference type="InterPro" id="IPR050606">
    <property type="entry name" value="Calponin-like"/>
</dbReference>
<sequence>MAQARILARVSRLCTVMADLENEVSSWVETVSGERRGGLAFGEWLRDGQVLCRLANKIEPGICPRINSQAMPFKQMENVTAFIQACRKLGVLEKDVFSTVDLYEQKNLKAVNLCIYNLGSAIRTSAPSFQGPYLGVAQTGGVTDVARKRQTVTQDMGFRQDINVEVRAGARKSRIAGDDMGEGFAADAGGSAPSAKPRPSQLAAPAPPSSRPSQSSSPRPSQAPASPVAAKAPAAAASEGYPSGACSTPPAAKAAPSGGPAASGLEAEVRGWLEQVSGERQPGEDLGDWLHSGQVLCKVANVLEPGICPRINTVDMPFKQMENITAFIQACRKLGVLEKDVFSTVDLYEKKNMKAFCQCIYSLASVVRSTAPAFKGPYLGVAQNSAVTDVARKKSAVTQDMGFRKDIDAEVKAGARKSRIAGDDPGAAIPPDARAAPPSPRPSALAPKAASPAPRPPSPRPTAAASATPAPAVDAARRATAPASHLAPPASAAGHRPSSPAPRSPSPGWVRPPEAAAPLKARLAGPLLKLSPSLLGGWQLRWFEITDGRMRYWEAPGDAKEGKAPKGEVDLNGLKVQTPGGTKFDLTTASSGSRTFSLDAGAAKQAASAGWDLGPSAPPSMQDWVKALEQEAVMARRRGAP</sequence>
<dbReference type="PROSITE" id="PS50021">
    <property type="entry name" value="CH"/>
    <property type="match status" value="2"/>
</dbReference>
<evidence type="ECO:0000259" key="2">
    <source>
        <dbReference type="PROSITE" id="PS50003"/>
    </source>
</evidence>
<dbReference type="GO" id="GO:0015629">
    <property type="term" value="C:actin cytoskeleton"/>
    <property type="evidence" value="ECO:0007669"/>
    <property type="project" value="TreeGrafter"/>
</dbReference>
<dbReference type="SMART" id="SM00233">
    <property type="entry name" value="PH"/>
    <property type="match status" value="1"/>
</dbReference>
<feature type="region of interest" description="Disordered" evidence="1">
    <location>
        <begin position="414"/>
        <end position="513"/>
    </location>
</feature>
<dbReference type="InterPro" id="IPR036872">
    <property type="entry name" value="CH_dom_sf"/>
</dbReference>
<evidence type="ECO:0000313" key="4">
    <source>
        <dbReference type="EMBL" id="CAE4624320.1"/>
    </source>
</evidence>
<feature type="domain" description="Calponin-homology (CH)" evidence="3">
    <location>
        <begin position="18"/>
        <end position="123"/>
    </location>
</feature>
<name>A0A7S4RUD9_9DINO</name>
<dbReference type="SMART" id="SM00033">
    <property type="entry name" value="CH"/>
    <property type="match status" value="2"/>
</dbReference>
<feature type="compositionally biased region" description="Low complexity" evidence="1">
    <location>
        <begin position="424"/>
        <end position="452"/>
    </location>
</feature>
<dbReference type="PRINTS" id="PR00888">
    <property type="entry name" value="SM22CALPONIN"/>
</dbReference>
<proteinExistence type="predicted"/>
<evidence type="ECO:0008006" key="5">
    <source>
        <dbReference type="Google" id="ProtNLM"/>
    </source>
</evidence>
<dbReference type="InterPro" id="IPR001849">
    <property type="entry name" value="PH_domain"/>
</dbReference>
<feature type="domain" description="PH" evidence="2">
    <location>
        <begin position="520"/>
        <end position="633"/>
    </location>
</feature>
<organism evidence="4">
    <name type="scientific">Alexandrium monilatum</name>
    <dbReference type="NCBI Taxonomy" id="311494"/>
    <lineage>
        <taxon>Eukaryota</taxon>
        <taxon>Sar</taxon>
        <taxon>Alveolata</taxon>
        <taxon>Dinophyceae</taxon>
        <taxon>Gonyaulacales</taxon>
        <taxon>Pyrocystaceae</taxon>
        <taxon>Alexandrium</taxon>
    </lineage>
</organism>
<dbReference type="SUPFAM" id="SSF47576">
    <property type="entry name" value="Calponin-homology domain, CH-domain"/>
    <property type="match status" value="2"/>
</dbReference>
<dbReference type="InterPro" id="IPR011993">
    <property type="entry name" value="PH-like_dom_sf"/>
</dbReference>
<dbReference type="Gene3D" id="1.10.418.10">
    <property type="entry name" value="Calponin-like domain"/>
    <property type="match status" value="2"/>
</dbReference>
<dbReference type="PANTHER" id="PTHR47385:SF14">
    <property type="entry name" value="TRANSGELIN"/>
    <property type="match status" value="1"/>
</dbReference>
<evidence type="ECO:0000259" key="3">
    <source>
        <dbReference type="PROSITE" id="PS50021"/>
    </source>
</evidence>
<protein>
    <recommendedName>
        <fullName evidence="5">Calponin-homology (CH) domain-containing protein</fullName>
    </recommendedName>
</protein>
<feature type="domain" description="Calponin-homology (CH)" evidence="3">
    <location>
        <begin position="263"/>
        <end position="368"/>
    </location>
</feature>
<dbReference type="Pfam" id="PF00169">
    <property type="entry name" value="PH"/>
    <property type="match status" value="1"/>
</dbReference>
<feature type="compositionally biased region" description="Low complexity" evidence="1">
    <location>
        <begin position="211"/>
        <end position="264"/>
    </location>
</feature>
<dbReference type="GO" id="GO:0051015">
    <property type="term" value="F:actin filament binding"/>
    <property type="evidence" value="ECO:0007669"/>
    <property type="project" value="TreeGrafter"/>
</dbReference>
<feature type="compositionally biased region" description="Low complexity" evidence="1">
    <location>
        <begin position="461"/>
        <end position="498"/>
    </location>
</feature>
<dbReference type="PANTHER" id="PTHR47385">
    <property type="entry name" value="CALPONIN"/>
    <property type="match status" value="1"/>
</dbReference>
<dbReference type="AlphaFoldDB" id="A0A7S4RUD9"/>
<gene>
    <name evidence="4" type="ORF">AMON00008_LOCUS40148</name>
</gene>
<dbReference type="PROSITE" id="PS50003">
    <property type="entry name" value="PH_DOMAIN"/>
    <property type="match status" value="1"/>
</dbReference>
<dbReference type="GO" id="GO:0007015">
    <property type="term" value="P:actin filament organization"/>
    <property type="evidence" value="ECO:0007669"/>
    <property type="project" value="TreeGrafter"/>
</dbReference>
<dbReference type="Pfam" id="PF00307">
    <property type="entry name" value="CH"/>
    <property type="match status" value="2"/>
</dbReference>
<feature type="region of interest" description="Disordered" evidence="1">
    <location>
        <begin position="173"/>
        <end position="265"/>
    </location>
</feature>
<dbReference type="Gene3D" id="2.30.29.30">
    <property type="entry name" value="Pleckstrin-homology domain (PH domain)/Phosphotyrosine-binding domain (PTB)"/>
    <property type="match status" value="1"/>
</dbReference>
<evidence type="ECO:0000256" key="1">
    <source>
        <dbReference type="SAM" id="MobiDB-lite"/>
    </source>
</evidence>
<reference evidence="4" key="1">
    <citation type="submission" date="2021-01" db="EMBL/GenBank/DDBJ databases">
        <authorList>
            <person name="Corre E."/>
            <person name="Pelletier E."/>
            <person name="Niang G."/>
            <person name="Scheremetjew M."/>
            <person name="Finn R."/>
            <person name="Kale V."/>
            <person name="Holt S."/>
            <person name="Cochrane G."/>
            <person name="Meng A."/>
            <person name="Brown T."/>
            <person name="Cohen L."/>
        </authorList>
    </citation>
    <scope>NUCLEOTIDE SEQUENCE</scope>
    <source>
        <strain evidence="4">CCMP3105</strain>
    </source>
</reference>
<dbReference type="InterPro" id="IPR001715">
    <property type="entry name" value="CH_dom"/>
</dbReference>
<dbReference type="SUPFAM" id="SSF50729">
    <property type="entry name" value="PH domain-like"/>
    <property type="match status" value="1"/>
</dbReference>
<dbReference type="InterPro" id="IPR003096">
    <property type="entry name" value="SM22_calponin"/>
</dbReference>
<dbReference type="EMBL" id="HBNR01057075">
    <property type="protein sequence ID" value="CAE4624320.1"/>
    <property type="molecule type" value="Transcribed_RNA"/>
</dbReference>